<dbReference type="Proteomes" id="UP000246114">
    <property type="component" value="Unassembled WGS sequence"/>
</dbReference>
<evidence type="ECO:0000256" key="8">
    <source>
        <dbReference type="ARBA" id="ARBA00022833"/>
    </source>
</evidence>
<dbReference type="GO" id="GO:0046872">
    <property type="term" value="F:metal ion binding"/>
    <property type="evidence" value="ECO:0007669"/>
    <property type="project" value="UniProtKB-KW"/>
</dbReference>
<proteinExistence type="inferred from homology"/>
<evidence type="ECO:0000256" key="9">
    <source>
        <dbReference type="ARBA" id="ARBA00022989"/>
    </source>
</evidence>
<accession>A0A1I2JVM4</accession>
<dbReference type="InterPro" id="IPR008915">
    <property type="entry name" value="Peptidase_M50"/>
</dbReference>
<feature type="transmembrane region" description="Helical" evidence="12">
    <location>
        <begin position="12"/>
        <end position="33"/>
    </location>
</feature>
<sequence length="283" mass="32876">MVKINKLFIPYVIILIFAGFGYSFLVAFFWIVLHETAHIIVARYLGIDNIKMHFIPMGTYIESKMFDETKPKEDIIISLAGPLTNIIMAAFLYNVYKYFPSNIIKVSFDTNLVFGIFNLMPAFPLDGARILRAVLSRKIMYKRANKITVKCSLITGFLLLGYFIFLLILGKVNLSIGLIAFLIIAISYKERERIMYIIMGDIIRKKRRFLKDSYIENKTISVYYKKDLITVLGLVDKNKYNLFTLLDEEMKVVDILTEYDVLEGLKLYGNITIEEFLKIRDEK</sequence>
<feature type="transmembrane region" description="Helical" evidence="12">
    <location>
        <begin position="147"/>
        <end position="166"/>
    </location>
</feature>
<reference evidence="15 16" key="1">
    <citation type="submission" date="2016-10" db="EMBL/GenBank/DDBJ databases">
        <authorList>
            <person name="de Groot N.N."/>
        </authorList>
    </citation>
    <scope>NUCLEOTIDE SEQUENCE [LARGE SCALE GENOMIC DNA]</scope>
    <source>
        <strain evidence="15 16">NLAE-zl-G419</strain>
    </source>
</reference>
<dbReference type="GeneID" id="90545319"/>
<protein>
    <submittedName>
        <fullName evidence="14">Metalloprotease</fullName>
    </submittedName>
    <submittedName>
        <fullName evidence="15">Stage IV sporulation protein FB</fullName>
    </submittedName>
</protein>
<reference evidence="14 17" key="2">
    <citation type="submission" date="2018-03" db="EMBL/GenBank/DDBJ databases">
        <title>The uncultured portion of the human microbiome is neutrally assembled.</title>
        <authorList>
            <person name="Jeraldo P."/>
            <person name="Boardman L."/>
            <person name="White B.A."/>
            <person name="Nelson H."/>
            <person name="Goldenfeld N."/>
            <person name="Chia N."/>
        </authorList>
    </citation>
    <scope>NUCLEOTIDE SEQUENCE [LARGE SCALE GENOMIC DNA]</scope>
    <source>
        <strain evidence="14">CIM:MAG 903</strain>
    </source>
</reference>
<feature type="domain" description="Peptidase M50" evidence="13">
    <location>
        <begin position="105"/>
        <end position="158"/>
    </location>
</feature>
<keyword evidence="9 12" id="KW-1133">Transmembrane helix</keyword>
<comment type="subcellular location">
    <subcellularLocation>
        <location evidence="2">Membrane</location>
        <topology evidence="2">Multi-pass membrane protein</topology>
    </subcellularLocation>
</comment>
<keyword evidence="8" id="KW-0862">Zinc</keyword>
<evidence type="ECO:0000256" key="1">
    <source>
        <dbReference type="ARBA" id="ARBA00001947"/>
    </source>
</evidence>
<dbReference type="EMBL" id="FOOE01000003">
    <property type="protein sequence ID" value="SFF57930.1"/>
    <property type="molecule type" value="Genomic_DNA"/>
</dbReference>
<evidence type="ECO:0000256" key="11">
    <source>
        <dbReference type="ARBA" id="ARBA00023136"/>
    </source>
</evidence>
<gene>
    <name evidence="14" type="ORF">DBY38_08320</name>
    <name evidence="15" type="ORF">SAMN04487885_103107</name>
</gene>
<evidence type="ECO:0000256" key="7">
    <source>
        <dbReference type="ARBA" id="ARBA00022801"/>
    </source>
</evidence>
<dbReference type="PANTHER" id="PTHR39188:SF3">
    <property type="entry name" value="STAGE IV SPORULATION PROTEIN FB"/>
    <property type="match status" value="1"/>
</dbReference>
<keyword evidence="6" id="KW-0479">Metal-binding</keyword>
<dbReference type="AlphaFoldDB" id="A0A1I2JVM4"/>
<evidence type="ECO:0000256" key="12">
    <source>
        <dbReference type="SAM" id="Phobius"/>
    </source>
</evidence>
<dbReference type="CDD" id="cd06161">
    <property type="entry name" value="S2P-M50_SpoIVFB"/>
    <property type="match status" value="1"/>
</dbReference>
<comment type="similarity">
    <text evidence="3">Belongs to the peptidase M50B family.</text>
</comment>
<dbReference type="eggNOG" id="COG1994">
    <property type="taxonomic scope" value="Bacteria"/>
</dbReference>
<keyword evidence="16" id="KW-1185">Reference proteome</keyword>
<keyword evidence="5 12" id="KW-0812">Transmembrane</keyword>
<dbReference type="GO" id="GO:0006508">
    <property type="term" value="P:proteolysis"/>
    <property type="evidence" value="ECO:0007669"/>
    <property type="project" value="UniProtKB-KW"/>
</dbReference>
<dbReference type="GO" id="GO:0016020">
    <property type="term" value="C:membrane"/>
    <property type="evidence" value="ECO:0007669"/>
    <property type="project" value="UniProtKB-SubCell"/>
</dbReference>
<evidence type="ECO:0000313" key="14">
    <source>
        <dbReference type="EMBL" id="PWL53162.1"/>
    </source>
</evidence>
<dbReference type="Pfam" id="PF02163">
    <property type="entry name" value="Peptidase_M50"/>
    <property type="match status" value="2"/>
</dbReference>
<keyword evidence="7" id="KW-0378">Hydrolase</keyword>
<evidence type="ECO:0000313" key="16">
    <source>
        <dbReference type="Proteomes" id="UP000182135"/>
    </source>
</evidence>
<dbReference type="EMBL" id="QAMZ01000041">
    <property type="protein sequence ID" value="PWL53162.1"/>
    <property type="molecule type" value="Genomic_DNA"/>
</dbReference>
<evidence type="ECO:0000256" key="10">
    <source>
        <dbReference type="ARBA" id="ARBA00023049"/>
    </source>
</evidence>
<dbReference type="STRING" id="1529.SAMN04487885_103107"/>
<evidence type="ECO:0000256" key="4">
    <source>
        <dbReference type="ARBA" id="ARBA00022670"/>
    </source>
</evidence>
<evidence type="ECO:0000256" key="2">
    <source>
        <dbReference type="ARBA" id="ARBA00004141"/>
    </source>
</evidence>
<evidence type="ECO:0000259" key="13">
    <source>
        <dbReference type="Pfam" id="PF02163"/>
    </source>
</evidence>
<evidence type="ECO:0000313" key="15">
    <source>
        <dbReference type="EMBL" id="SFF57930.1"/>
    </source>
</evidence>
<keyword evidence="10 14" id="KW-0482">Metalloprotease</keyword>
<dbReference type="OrthoDB" id="166377at2"/>
<dbReference type="RefSeq" id="WP_027638606.1">
    <property type="nucleotide sequence ID" value="NZ_BAAACD010000003.1"/>
</dbReference>
<dbReference type="PANTHER" id="PTHR39188">
    <property type="entry name" value="MEMBRANE-ASSOCIATED ZINC METALLOPROTEASE M50B"/>
    <property type="match status" value="1"/>
</dbReference>
<feature type="domain" description="Peptidase M50" evidence="13">
    <location>
        <begin position="26"/>
        <end position="98"/>
    </location>
</feature>
<keyword evidence="11 12" id="KW-0472">Membrane</keyword>
<organism evidence="15 16">
    <name type="scientific">Clostridium cadaveris</name>
    <dbReference type="NCBI Taxonomy" id="1529"/>
    <lineage>
        <taxon>Bacteria</taxon>
        <taxon>Bacillati</taxon>
        <taxon>Bacillota</taxon>
        <taxon>Clostridia</taxon>
        <taxon>Eubacteriales</taxon>
        <taxon>Clostridiaceae</taxon>
        <taxon>Clostridium</taxon>
    </lineage>
</organism>
<dbReference type="GO" id="GO:0008237">
    <property type="term" value="F:metallopeptidase activity"/>
    <property type="evidence" value="ECO:0007669"/>
    <property type="project" value="UniProtKB-KW"/>
</dbReference>
<feature type="transmembrane region" description="Helical" evidence="12">
    <location>
        <begin position="75"/>
        <end position="96"/>
    </location>
</feature>
<evidence type="ECO:0000313" key="17">
    <source>
        <dbReference type="Proteomes" id="UP000246114"/>
    </source>
</evidence>
<evidence type="ECO:0000256" key="5">
    <source>
        <dbReference type="ARBA" id="ARBA00022692"/>
    </source>
</evidence>
<keyword evidence="4 14" id="KW-0645">Protease</keyword>
<evidence type="ECO:0000256" key="3">
    <source>
        <dbReference type="ARBA" id="ARBA00007931"/>
    </source>
</evidence>
<feature type="transmembrane region" description="Helical" evidence="12">
    <location>
        <begin position="172"/>
        <end position="188"/>
    </location>
</feature>
<evidence type="ECO:0000256" key="6">
    <source>
        <dbReference type="ARBA" id="ARBA00022723"/>
    </source>
</evidence>
<comment type="cofactor">
    <cofactor evidence="1">
        <name>Zn(2+)</name>
        <dbReference type="ChEBI" id="CHEBI:29105"/>
    </cofactor>
</comment>
<name>A0A1I2JVM4_9CLOT</name>
<dbReference type="Proteomes" id="UP000182135">
    <property type="component" value="Unassembled WGS sequence"/>
</dbReference>